<dbReference type="EMBL" id="DSKY01000006">
    <property type="protein sequence ID" value="HDY58337.1"/>
    <property type="molecule type" value="Genomic_DNA"/>
</dbReference>
<evidence type="ECO:0000259" key="6">
    <source>
        <dbReference type="PROSITE" id="PS51918"/>
    </source>
</evidence>
<evidence type="ECO:0000256" key="3">
    <source>
        <dbReference type="ARBA" id="ARBA00023004"/>
    </source>
</evidence>
<dbReference type="SFLD" id="SFLDG01386">
    <property type="entry name" value="main_SPASM_domain-containing"/>
    <property type="match status" value="1"/>
</dbReference>
<dbReference type="PANTHER" id="PTHR43273">
    <property type="entry name" value="ANAEROBIC SULFATASE-MATURATING ENZYME HOMOLOG ASLB-RELATED"/>
    <property type="match status" value="1"/>
</dbReference>
<dbReference type="InterPro" id="IPR007197">
    <property type="entry name" value="rSAM"/>
</dbReference>
<dbReference type="SFLD" id="SFLDG01067">
    <property type="entry name" value="SPASM/twitch_domain_containing"/>
    <property type="match status" value="1"/>
</dbReference>
<dbReference type="Gene3D" id="3.20.20.70">
    <property type="entry name" value="Aldolase class I"/>
    <property type="match status" value="1"/>
</dbReference>
<dbReference type="InterPro" id="IPR013785">
    <property type="entry name" value="Aldolase_TIM"/>
</dbReference>
<dbReference type="SFLD" id="SFLDG01384">
    <property type="entry name" value="thioether_bond_formation_requi"/>
    <property type="match status" value="1"/>
</dbReference>
<feature type="domain" description="Radical SAM core" evidence="6">
    <location>
        <begin position="57"/>
        <end position="278"/>
    </location>
</feature>
<organism evidence="7">
    <name type="scientific">candidate division WOR-3 bacterium</name>
    <dbReference type="NCBI Taxonomy" id="2052148"/>
    <lineage>
        <taxon>Bacteria</taxon>
        <taxon>Bacteria division WOR-3</taxon>
    </lineage>
</organism>
<reference evidence="7" key="1">
    <citation type="journal article" date="2020" name="mSystems">
        <title>Genome- and Community-Level Interaction Insights into Carbon Utilization and Element Cycling Functions of Hydrothermarchaeota in Hydrothermal Sediment.</title>
        <authorList>
            <person name="Zhou Z."/>
            <person name="Liu Y."/>
            <person name="Xu W."/>
            <person name="Pan J."/>
            <person name="Luo Z.H."/>
            <person name="Li M."/>
        </authorList>
    </citation>
    <scope>NUCLEOTIDE SEQUENCE [LARGE SCALE GENOMIC DNA]</scope>
    <source>
        <strain evidence="7">SpSt-258</strain>
    </source>
</reference>
<name>A0A7V1EHD6_UNCW3</name>
<dbReference type="InterPro" id="IPR058240">
    <property type="entry name" value="rSAM_sf"/>
</dbReference>
<accession>A0A7V1EHD6</accession>
<dbReference type="GO" id="GO:0046872">
    <property type="term" value="F:metal ion binding"/>
    <property type="evidence" value="ECO:0007669"/>
    <property type="project" value="UniProtKB-KW"/>
</dbReference>
<comment type="caution">
    <text evidence="7">The sequence shown here is derived from an EMBL/GenBank/DDBJ whole genome shotgun (WGS) entry which is preliminary data.</text>
</comment>
<keyword evidence="3" id="KW-0408">Iron</keyword>
<dbReference type="AlphaFoldDB" id="A0A7V1EHD6"/>
<evidence type="ECO:0000256" key="5">
    <source>
        <dbReference type="ARBA" id="ARBA00023601"/>
    </source>
</evidence>
<dbReference type="PROSITE" id="PS51918">
    <property type="entry name" value="RADICAL_SAM"/>
    <property type="match status" value="1"/>
</dbReference>
<dbReference type="GO" id="GO:0016491">
    <property type="term" value="F:oxidoreductase activity"/>
    <property type="evidence" value="ECO:0007669"/>
    <property type="project" value="InterPro"/>
</dbReference>
<sequence>MFEVDDKFGKVLRLNELGYEFSEISRITGCFKEEIRKIVQDFHEIISNRNLTDRESNKKPSNLWFFVSTKCNMKCTYCYASGGTFKYLQRQIMSKADAKDIVKIIIDLLGNYIKTVVFFGGEPLLGFETIIEIVDAIKQNRIYPKYSLVTNGTIMNKDMADFLKKNNFAVTVSIDGPPSIHDYHRRFAAVNKSSYEVIYKNFAVLKQSIKEIAIEATYTYSTLESGDSLTDIAEFLSKLSQIILLKKEESFPMLSTKIPKDKFVNNPFFYEMTKDYVK</sequence>
<evidence type="ECO:0000256" key="4">
    <source>
        <dbReference type="ARBA" id="ARBA00023014"/>
    </source>
</evidence>
<dbReference type="InterPro" id="IPR023867">
    <property type="entry name" value="Sulphatase_maturase_rSAM"/>
</dbReference>
<protein>
    <submittedName>
        <fullName evidence="7">Radical SAM protein</fullName>
    </submittedName>
</protein>
<gene>
    <name evidence="7" type="ORF">ENP86_02115</name>
</gene>
<comment type="similarity">
    <text evidence="5">Belongs to the radical SAM superfamily. Anaerobic sulfatase-maturating enzyme family.</text>
</comment>
<dbReference type="CDD" id="cd01335">
    <property type="entry name" value="Radical_SAM"/>
    <property type="match status" value="1"/>
</dbReference>
<evidence type="ECO:0000313" key="7">
    <source>
        <dbReference type="EMBL" id="HDY58337.1"/>
    </source>
</evidence>
<keyword evidence="1" id="KW-0949">S-adenosyl-L-methionine</keyword>
<proteinExistence type="inferred from homology"/>
<dbReference type="Pfam" id="PF04055">
    <property type="entry name" value="Radical_SAM"/>
    <property type="match status" value="1"/>
</dbReference>
<dbReference type="SUPFAM" id="SSF102114">
    <property type="entry name" value="Radical SAM enzymes"/>
    <property type="match status" value="1"/>
</dbReference>
<keyword evidence="4" id="KW-0411">Iron-sulfur</keyword>
<dbReference type="PANTHER" id="PTHR43273:SF3">
    <property type="entry name" value="ANAEROBIC SULFATASE-MATURATING ENZYME HOMOLOG ASLB-RELATED"/>
    <property type="match status" value="1"/>
</dbReference>
<evidence type="ECO:0000256" key="2">
    <source>
        <dbReference type="ARBA" id="ARBA00022723"/>
    </source>
</evidence>
<dbReference type="SFLD" id="SFLDS00029">
    <property type="entry name" value="Radical_SAM"/>
    <property type="match status" value="1"/>
</dbReference>
<dbReference type="GO" id="GO:0051536">
    <property type="term" value="F:iron-sulfur cluster binding"/>
    <property type="evidence" value="ECO:0007669"/>
    <property type="project" value="UniProtKB-KW"/>
</dbReference>
<keyword evidence="2" id="KW-0479">Metal-binding</keyword>
<evidence type="ECO:0000256" key="1">
    <source>
        <dbReference type="ARBA" id="ARBA00022691"/>
    </source>
</evidence>